<dbReference type="Proteomes" id="UP000002218">
    <property type="component" value="Chromosome"/>
</dbReference>
<feature type="transmembrane region" description="Helical" evidence="1">
    <location>
        <begin position="12"/>
        <end position="32"/>
    </location>
</feature>
<dbReference type="EMBL" id="CP001737">
    <property type="protein sequence ID" value="ACV80388.1"/>
    <property type="molecule type" value="Genomic_DNA"/>
</dbReference>
<proteinExistence type="predicted"/>
<dbReference type="InParanoid" id="C8XHT5"/>
<dbReference type="KEGG" id="nml:Namu_4099"/>
<reference evidence="3" key="1">
    <citation type="submission" date="2009-09" db="EMBL/GenBank/DDBJ databases">
        <title>The complete genome of Nakamurella multipartita DSM 44233.</title>
        <authorList>
            <consortium name="US DOE Joint Genome Institute (JGI-PGF)"/>
            <person name="Lucas S."/>
            <person name="Copeland A."/>
            <person name="Lapidus A."/>
            <person name="Glavina del Rio T."/>
            <person name="Dalin E."/>
            <person name="Tice H."/>
            <person name="Bruce D."/>
            <person name="Goodwin L."/>
            <person name="Pitluck S."/>
            <person name="Kyrpides N."/>
            <person name="Mavromatis K."/>
            <person name="Ivanova N."/>
            <person name="Ovchinnikova G."/>
            <person name="Sims D."/>
            <person name="Meincke L."/>
            <person name="Brettin T."/>
            <person name="Detter J.C."/>
            <person name="Han C."/>
            <person name="Larimer F."/>
            <person name="Land M."/>
            <person name="Hauser L."/>
            <person name="Markowitz V."/>
            <person name="Cheng J.-F."/>
            <person name="Hugenholtz P."/>
            <person name="Woyke T."/>
            <person name="Wu D."/>
            <person name="Klenk H.-P."/>
            <person name="Eisen J.A."/>
        </authorList>
    </citation>
    <scope>NUCLEOTIDE SEQUENCE [LARGE SCALE GENOMIC DNA]</scope>
    <source>
        <strain evidence="3">ATCC 700099 / DSM 44233 / CIP 104796 / JCM 9543 / NBRC 105858 / Y-104</strain>
    </source>
</reference>
<dbReference type="HOGENOM" id="CLU_2881176_0_0_11"/>
<keyword evidence="1" id="KW-1133">Transmembrane helix</keyword>
<protein>
    <submittedName>
        <fullName evidence="2">Uncharacterized protein</fullName>
    </submittedName>
</protein>
<evidence type="ECO:0000313" key="2">
    <source>
        <dbReference type="EMBL" id="ACV80388.1"/>
    </source>
</evidence>
<sequence>MNDASAARWRWILAMGFSALVLFGGIVLLYRGGPDFELVAWMLIVIGLLAVVVNMIMRHRFVP</sequence>
<gene>
    <name evidence="2" type="ordered locus">Namu_4099</name>
</gene>
<keyword evidence="1" id="KW-0812">Transmembrane</keyword>
<keyword evidence="3" id="KW-1185">Reference proteome</keyword>
<dbReference type="RefSeq" id="WP_015749213.1">
    <property type="nucleotide sequence ID" value="NC_013235.1"/>
</dbReference>
<feature type="transmembrane region" description="Helical" evidence="1">
    <location>
        <begin position="38"/>
        <end position="57"/>
    </location>
</feature>
<evidence type="ECO:0000256" key="1">
    <source>
        <dbReference type="SAM" id="Phobius"/>
    </source>
</evidence>
<name>C8XHT5_NAKMY</name>
<organism evidence="2 3">
    <name type="scientific">Nakamurella multipartita (strain ATCC 700099 / DSM 44233 / CIP 104796 / JCM 9543 / NBRC 105858 / Y-104)</name>
    <name type="common">Microsphaera multipartita</name>
    <dbReference type="NCBI Taxonomy" id="479431"/>
    <lineage>
        <taxon>Bacteria</taxon>
        <taxon>Bacillati</taxon>
        <taxon>Actinomycetota</taxon>
        <taxon>Actinomycetes</taxon>
        <taxon>Nakamurellales</taxon>
        <taxon>Nakamurellaceae</taxon>
        <taxon>Nakamurella</taxon>
    </lineage>
</organism>
<reference evidence="2 3" key="2">
    <citation type="journal article" date="2010" name="Stand. Genomic Sci.">
        <title>Complete genome sequence of Nakamurella multipartita type strain (Y-104).</title>
        <authorList>
            <person name="Tice H."/>
            <person name="Mayilraj S."/>
            <person name="Sims D."/>
            <person name="Lapidus A."/>
            <person name="Nolan M."/>
            <person name="Lucas S."/>
            <person name="Glavina Del Rio T."/>
            <person name="Copeland A."/>
            <person name="Cheng J.F."/>
            <person name="Meincke L."/>
            <person name="Bruce D."/>
            <person name="Goodwin L."/>
            <person name="Pitluck S."/>
            <person name="Ivanova N."/>
            <person name="Mavromatis K."/>
            <person name="Ovchinnikova G."/>
            <person name="Pati A."/>
            <person name="Chen A."/>
            <person name="Palaniappan K."/>
            <person name="Land M."/>
            <person name="Hauser L."/>
            <person name="Chang Y.J."/>
            <person name="Jeffries C.D."/>
            <person name="Detter J.C."/>
            <person name="Brettin T."/>
            <person name="Rohde M."/>
            <person name="Goker M."/>
            <person name="Bristow J."/>
            <person name="Eisen J.A."/>
            <person name="Markowitz V."/>
            <person name="Hugenholtz P."/>
            <person name="Kyrpides N.C."/>
            <person name="Klenk H.P."/>
            <person name="Chen F."/>
        </authorList>
    </citation>
    <scope>NUCLEOTIDE SEQUENCE [LARGE SCALE GENOMIC DNA]</scope>
    <source>
        <strain evidence="3">ATCC 700099 / DSM 44233 / CIP 104796 / JCM 9543 / NBRC 105858 / Y-104</strain>
    </source>
</reference>
<dbReference type="AlphaFoldDB" id="C8XHT5"/>
<evidence type="ECO:0000313" key="3">
    <source>
        <dbReference type="Proteomes" id="UP000002218"/>
    </source>
</evidence>
<accession>C8XHT5</accession>
<dbReference type="STRING" id="479431.Namu_4099"/>
<keyword evidence="1" id="KW-0472">Membrane</keyword>